<accession>A0A6A6W631</accession>
<dbReference type="Proteomes" id="UP000799437">
    <property type="component" value="Unassembled WGS sequence"/>
</dbReference>
<keyword evidence="3" id="KW-1185">Reference proteome</keyword>
<sequence>MGGCIVCVCVCVCVCVLRCVYTSTVLESMGMQCILAGRTDSGMRLHATYISSPRRNRFTRHYVPSSFLFSLSSKSSNLCLG</sequence>
<protein>
    <recommendedName>
        <fullName evidence="4">Secreted protein</fullName>
    </recommendedName>
</protein>
<evidence type="ECO:0000256" key="1">
    <source>
        <dbReference type="SAM" id="SignalP"/>
    </source>
</evidence>
<organism evidence="2 3">
    <name type="scientific">Pseudovirgaria hyperparasitica</name>
    <dbReference type="NCBI Taxonomy" id="470096"/>
    <lineage>
        <taxon>Eukaryota</taxon>
        <taxon>Fungi</taxon>
        <taxon>Dikarya</taxon>
        <taxon>Ascomycota</taxon>
        <taxon>Pezizomycotina</taxon>
        <taxon>Dothideomycetes</taxon>
        <taxon>Dothideomycetes incertae sedis</taxon>
        <taxon>Acrospermales</taxon>
        <taxon>Acrospermaceae</taxon>
        <taxon>Pseudovirgaria</taxon>
    </lineage>
</organism>
<dbReference type="GeneID" id="54489353"/>
<dbReference type="EMBL" id="ML996574">
    <property type="protein sequence ID" value="KAF2757007.1"/>
    <property type="molecule type" value="Genomic_DNA"/>
</dbReference>
<dbReference type="AlphaFoldDB" id="A0A6A6W631"/>
<reference evidence="2" key="1">
    <citation type="journal article" date="2020" name="Stud. Mycol.">
        <title>101 Dothideomycetes genomes: a test case for predicting lifestyles and emergence of pathogens.</title>
        <authorList>
            <person name="Haridas S."/>
            <person name="Albert R."/>
            <person name="Binder M."/>
            <person name="Bloem J."/>
            <person name="Labutti K."/>
            <person name="Salamov A."/>
            <person name="Andreopoulos B."/>
            <person name="Baker S."/>
            <person name="Barry K."/>
            <person name="Bills G."/>
            <person name="Bluhm B."/>
            <person name="Cannon C."/>
            <person name="Castanera R."/>
            <person name="Culley D."/>
            <person name="Daum C."/>
            <person name="Ezra D."/>
            <person name="Gonzalez J."/>
            <person name="Henrissat B."/>
            <person name="Kuo A."/>
            <person name="Liang C."/>
            <person name="Lipzen A."/>
            <person name="Lutzoni F."/>
            <person name="Magnuson J."/>
            <person name="Mondo S."/>
            <person name="Nolan M."/>
            <person name="Ohm R."/>
            <person name="Pangilinan J."/>
            <person name="Park H.-J."/>
            <person name="Ramirez L."/>
            <person name="Alfaro M."/>
            <person name="Sun H."/>
            <person name="Tritt A."/>
            <person name="Yoshinaga Y."/>
            <person name="Zwiers L.-H."/>
            <person name="Turgeon B."/>
            <person name="Goodwin S."/>
            <person name="Spatafora J."/>
            <person name="Crous P."/>
            <person name="Grigoriev I."/>
        </authorList>
    </citation>
    <scope>NUCLEOTIDE SEQUENCE</scope>
    <source>
        <strain evidence="2">CBS 121739</strain>
    </source>
</reference>
<evidence type="ECO:0008006" key="4">
    <source>
        <dbReference type="Google" id="ProtNLM"/>
    </source>
</evidence>
<dbReference type="RefSeq" id="XP_033599458.1">
    <property type="nucleotide sequence ID" value="XM_033748299.1"/>
</dbReference>
<evidence type="ECO:0000313" key="3">
    <source>
        <dbReference type="Proteomes" id="UP000799437"/>
    </source>
</evidence>
<proteinExistence type="predicted"/>
<name>A0A6A6W631_9PEZI</name>
<gene>
    <name evidence="2" type="ORF">EJ05DRAFT_51204</name>
</gene>
<evidence type="ECO:0000313" key="2">
    <source>
        <dbReference type="EMBL" id="KAF2757007.1"/>
    </source>
</evidence>
<feature type="signal peptide" evidence="1">
    <location>
        <begin position="1"/>
        <end position="22"/>
    </location>
</feature>
<keyword evidence="1" id="KW-0732">Signal</keyword>
<feature type="chain" id="PRO_5025386947" description="Secreted protein" evidence="1">
    <location>
        <begin position="23"/>
        <end position="81"/>
    </location>
</feature>